<dbReference type="PANTHER" id="PTHR45622">
    <property type="entry name" value="UBIQUITIN-PROTEIN LIGASE E3A-RELATED"/>
    <property type="match status" value="1"/>
</dbReference>
<feature type="domain" description="HECT" evidence="6">
    <location>
        <begin position="417"/>
        <end position="635"/>
    </location>
</feature>
<dbReference type="GO" id="GO:0005737">
    <property type="term" value="C:cytoplasm"/>
    <property type="evidence" value="ECO:0007669"/>
    <property type="project" value="TreeGrafter"/>
</dbReference>
<dbReference type="GO" id="GO:0016567">
    <property type="term" value="P:protein ubiquitination"/>
    <property type="evidence" value="ECO:0007669"/>
    <property type="project" value="TreeGrafter"/>
</dbReference>
<dbReference type="AlphaFoldDB" id="A0A672YRH4"/>
<evidence type="ECO:0000259" key="6">
    <source>
        <dbReference type="PROSITE" id="PS50237"/>
    </source>
</evidence>
<dbReference type="PROSITE" id="PS50012">
    <property type="entry name" value="RCC1_3"/>
    <property type="match status" value="4"/>
</dbReference>
<proteinExistence type="predicted"/>
<dbReference type="InterPro" id="IPR058923">
    <property type="entry name" value="RCC1-like_dom"/>
</dbReference>
<reference evidence="7" key="1">
    <citation type="submission" date="2025-08" db="UniProtKB">
        <authorList>
            <consortium name="Ensembl"/>
        </authorList>
    </citation>
    <scope>IDENTIFICATION</scope>
</reference>
<dbReference type="SMART" id="SM00119">
    <property type="entry name" value="HECTc"/>
    <property type="match status" value="1"/>
</dbReference>
<dbReference type="Proteomes" id="UP000472271">
    <property type="component" value="Unassembled WGS sequence"/>
</dbReference>
<dbReference type="SUPFAM" id="SSF50985">
    <property type="entry name" value="RCC1/BLIP-II"/>
    <property type="match status" value="1"/>
</dbReference>
<dbReference type="PRINTS" id="PR00633">
    <property type="entry name" value="RCCNDNSATION"/>
</dbReference>
<dbReference type="SUPFAM" id="SSF56204">
    <property type="entry name" value="Hect, E3 ligase catalytic domain"/>
    <property type="match status" value="1"/>
</dbReference>
<protein>
    <submittedName>
        <fullName evidence="7">Probable E3 ubiquitin-protein ligase HERC3</fullName>
    </submittedName>
</protein>
<gene>
    <name evidence="7" type="primary">LOC115421441</name>
</gene>
<dbReference type="Ensembl" id="ENSSORT00005007453.1">
    <property type="protein sequence ID" value="ENSSORP00005007183.1"/>
    <property type="gene ID" value="ENSSORG00005004121.1"/>
</dbReference>
<dbReference type="InterPro" id="IPR051709">
    <property type="entry name" value="Ub-ligase/GTPase-reg"/>
</dbReference>
<evidence type="ECO:0000256" key="4">
    <source>
        <dbReference type="PROSITE-ProRule" id="PRU00104"/>
    </source>
</evidence>
<feature type="repeat" description="RCC1" evidence="5">
    <location>
        <begin position="99"/>
        <end position="150"/>
    </location>
</feature>
<evidence type="ECO:0000256" key="1">
    <source>
        <dbReference type="ARBA" id="ARBA00022679"/>
    </source>
</evidence>
<dbReference type="Pfam" id="PF00632">
    <property type="entry name" value="HECT"/>
    <property type="match status" value="1"/>
</dbReference>
<keyword evidence="1" id="KW-0808">Transferase</keyword>
<reference evidence="7" key="2">
    <citation type="submission" date="2025-09" db="UniProtKB">
        <authorList>
            <consortium name="Ensembl"/>
        </authorList>
    </citation>
    <scope>IDENTIFICATION</scope>
</reference>
<keyword evidence="3 4" id="KW-0833">Ubl conjugation pathway</keyword>
<dbReference type="Gene3D" id="3.90.1750.10">
    <property type="entry name" value="Hect, E3 ligase catalytic domains"/>
    <property type="match status" value="1"/>
</dbReference>
<feature type="repeat" description="RCC1" evidence="5">
    <location>
        <begin position="46"/>
        <end position="98"/>
    </location>
</feature>
<feature type="repeat" description="RCC1" evidence="5">
    <location>
        <begin position="203"/>
        <end position="253"/>
    </location>
</feature>
<evidence type="ECO:0000256" key="2">
    <source>
        <dbReference type="ARBA" id="ARBA00022737"/>
    </source>
</evidence>
<dbReference type="GO" id="GO:0006511">
    <property type="term" value="P:ubiquitin-dependent protein catabolic process"/>
    <property type="evidence" value="ECO:0007669"/>
    <property type="project" value="TreeGrafter"/>
</dbReference>
<dbReference type="Gene3D" id="2.130.10.30">
    <property type="entry name" value="Regulator of chromosome condensation 1/beta-lactamase-inhibitor protein II"/>
    <property type="match status" value="1"/>
</dbReference>
<accession>A0A672YRH4</accession>
<dbReference type="GO" id="GO:0061630">
    <property type="term" value="F:ubiquitin protein ligase activity"/>
    <property type="evidence" value="ECO:0007669"/>
    <property type="project" value="TreeGrafter"/>
</dbReference>
<dbReference type="InterPro" id="IPR000569">
    <property type="entry name" value="HECT_dom"/>
</dbReference>
<feature type="repeat" description="RCC1" evidence="5">
    <location>
        <begin position="151"/>
        <end position="202"/>
    </location>
</feature>
<evidence type="ECO:0000313" key="7">
    <source>
        <dbReference type="Ensembl" id="ENSSORP00005007183.1"/>
    </source>
</evidence>
<dbReference type="PANTHER" id="PTHR45622:SF73">
    <property type="entry name" value="E3 UBIQUITIN-PROTEIN LIGASE HERC4-LIKE ISOFORM X1-RELATED"/>
    <property type="match status" value="1"/>
</dbReference>
<keyword evidence="2" id="KW-0677">Repeat</keyword>
<dbReference type="PROSITE" id="PS50237">
    <property type="entry name" value="HECT"/>
    <property type="match status" value="1"/>
</dbReference>
<keyword evidence="8" id="KW-1185">Reference proteome</keyword>
<dbReference type="PROSITE" id="PS00626">
    <property type="entry name" value="RCC1_2"/>
    <property type="match status" value="3"/>
</dbReference>
<dbReference type="Pfam" id="PF25390">
    <property type="entry name" value="WD40_RLD"/>
    <property type="match status" value="1"/>
</dbReference>
<organism evidence="7 8">
    <name type="scientific">Sphaeramia orbicularis</name>
    <name type="common">orbiculate cardinalfish</name>
    <dbReference type="NCBI Taxonomy" id="375764"/>
    <lineage>
        <taxon>Eukaryota</taxon>
        <taxon>Metazoa</taxon>
        <taxon>Chordata</taxon>
        <taxon>Craniata</taxon>
        <taxon>Vertebrata</taxon>
        <taxon>Euteleostomi</taxon>
        <taxon>Actinopterygii</taxon>
        <taxon>Neopterygii</taxon>
        <taxon>Teleostei</taxon>
        <taxon>Neoteleostei</taxon>
        <taxon>Acanthomorphata</taxon>
        <taxon>Gobiaria</taxon>
        <taxon>Kurtiformes</taxon>
        <taxon>Apogonoidei</taxon>
        <taxon>Apogonidae</taxon>
        <taxon>Apogoninae</taxon>
        <taxon>Sphaeramia</taxon>
    </lineage>
</organism>
<evidence type="ECO:0000256" key="3">
    <source>
        <dbReference type="ARBA" id="ARBA00022786"/>
    </source>
</evidence>
<sequence length="644" mass="72202">MFSQNEVKMKCVFFAVCFRPITAFSRTPVSQVACGSQHSVALTKDGQVYTWGVDSRGQLGLGKKTPVVHSPEQVRGLCSVPVVEITAGGEQSFGLSVSGSVFSWGRNHRGQLGLGDTEDRHTPTHVHSLDMKKTVHVSCGEDHTAVLTKDGAVFTFGSGQHGQLGHNSFRDELRPRLVAEFWGSKVTQVACGRHHTLALTESKKIYSFGCGEQGQLGRGKKNHRAVPLPVQLPPGNYTYVMNERSHLNDDNEESNSATVTQLTVDDMVNKWTSECDSNSWKNTKHEIQRTFSSASTVNKSFLDRSRDKHFQTSSKFCGLDFTAVQRAFTKLLQKDQVEATIIHLLPTLNPAPVGVEGLRIYLLLNELLHVVQEHKQSSKLAEAVAAAVHRLSADSLRVLGTSHCSSGTLMWHALSVLMSPETFRPDSAVKNMLQVLQYMYNVSICYSYFPTQEHRRYFLFGVLCGMALYNQSIIHLPFPLALFKKLLDVKPSLDDLTEFSPSVGQCLKSILEEYSEERHLKALAKGTSNGSMLIVQQVAKEFVDAYINYAFKASVERVFCEFKRGFFQVCDPAVVKLFQPDQLQRVLVGTEVNDWTKLKQSTVYKGQYSTNHPTILMFWEVFDELTEDQKTALLRKCFIEIYTF</sequence>
<dbReference type="InterPro" id="IPR035983">
    <property type="entry name" value="Hect_E3_ubiquitin_ligase"/>
</dbReference>
<dbReference type="InterPro" id="IPR000408">
    <property type="entry name" value="Reg_chr_condens"/>
</dbReference>
<evidence type="ECO:0000313" key="8">
    <source>
        <dbReference type="Proteomes" id="UP000472271"/>
    </source>
</evidence>
<name>A0A672YRH4_9TELE</name>
<comment type="caution">
    <text evidence="4">Lacks conserved residue(s) required for the propagation of feature annotation.</text>
</comment>
<dbReference type="Gene3D" id="3.30.2160.10">
    <property type="entry name" value="Hect, E3 ligase catalytic domain"/>
    <property type="match status" value="1"/>
</dbReference>
<dbReference type="InterPro" id="IPR009091">
    <property type="entry name" value="RCC1/BLIP-II"/>
</dbReference>
<dbReference type="Gene3D" id="3.30.2410.10">
    <property type="entry name" value="Hect, E3 ligase catalytic domain"/>
    <property type="match status" value="1"/>
</dbReference>
<evidence type="ECO:0000256" key="5">
    <source>
        <dbReference type="PROSITE-ProRule" id="PRU00235"/>
    </source>
</evidence>